<sequence>MLHFKKRHLLQGAIAALLLATVACSKKEDTTHEPIIDPVVPVTGEYLLRTLRNFDGTRMDSYDSLVYNDKNQLTDFYTYENETSANFSRRHVYVYDNAGKVSWEREYRYNDNGKLVLQQADSVGWAPGKLIIYSTFPLRGEKYSKDTTTYLLSNNGVIVGIAPKVLTRDHPTAKYMHEVNYQLQGKDVAKITSRYFWTDNHEAPGETSLAYEYDNNINPFHRIFLQNPLFFTQTYYSTGIMLPSEHNVTKEIVTPVSETNQGTTVVNQYALNTTILEKQELTVLPSKSKYTIWYTYIKAK</sequence>
<name>A0ABT3IFW9_9BACT</name>
<dbReference type="EMBL" id="JAPDNS010000001">
    <property type="protein sequence ID" value="MCW3482855.1"/>
    <property type="molecule type" value="Genomic_DNA"/>
</dbReference>
<evidence type="ECO:0008006" key="3">
    <source>
        <dbReference type="Google" id="ProtNLM"/>
    </source>
</evidence>
<dbReference type="PROSITE" id="PS51257">
    <property type="entry name" value="PROKAR_LIPOPROTEIN"/>
    <property type="match status" value="1"/>
</dbReference>
<protein>
    <recommendedName>
        <fullName evidence="3">DUF4595 domain-containing protein</fullName>
    </recommendedName>
</protein>
<dbReference type="RefSeq" id="WP_264727633.1">
    <property type="nucleotide sequence ID" value="NZ_JAPDNR010000001.1"/>
</dbReference>
<keyword evidence="2" id="KW-1185">Reference proteome</keyword>
<organism evidence="1 2">
    <name type="scientific">Chitinophaga nivalis</name>
    <dbReference type="NCBI Taxonomy" id="2991709"/>
    <lineage>
        <taxon>Bacteria</taxon>
        <taxon>Pseudomonadati</taxon>
        <taxon>Bacteroidota</taxon>
        <taxon>Chitinophagia</taxon>
        <taxon>Chitinophagales</taxon>
        <taxon>Chitinophagaceae</taxon>
        <taxon>Chitinophaga</taxon>
    </lineage>
</organism>
<dbReference type="Proteomes" id="UP001207742">
    <property type="component" value="Unassembled WGS sequence"/>
</dbReference>
<accession>A0ABT3IFW9</accession>
<gene>
    <name evidence="1" type="ORF">OL497_03060</name>
</gene>
<evidence type="ECO:0000313" key="2">
    <source>
        <dbReference type="Proteomes" id="UP001207742"/>
    </source>
</evidence>
<evidence type="ECO:0000313" key="1">
    <source>
        <dbReference type="EMBL" id="MCW3482855.1"/>
    </source>
</evidence>
<comment type="caution">
    <text evidence="1">The sequence shown here is derived from an EMBL/GenBank/DDBJ whole genome shotgun (WGS) entry which is preliminary data.</text>
</comment>
<proteinExistence type="predicted"/>
<reference evidence="1 2" key="1">
    <citation type="submission" date="2022-10" db="EMBL/GenBank/DDBJ databases">
        <title>Chitinophaga nivalis PC15 sp. nov., isolated from Pyeongchang county, South Korea.</title>
        <authorList>
            <person name="Trinh H.N."/>
        </authorList>
    </citation>
    <scope>NUCLEOTIDE SEQUENCE [LARGE SCALE GENOMIC DNA]</scope>
    <source>
        <strain evidence="1 2">PC14</strain>
    </source>
</reference>